<feature type="compositionally biased region" description="Basic and acidic residues" evidence="2">
    <location>
        <begin position="174"/>
        <end position="188"/>
    </location>
</feature>
<evidence type="ECO:0000256" key="1">
    <source>
        <dbReference type="RuleBase" id="RU362006"/>
    </source>
</evidence>
<dbReference type="OrthoDB" id="434647at2759"/>
<keyword evidence="4" id="KW-1185">Reference proteome</keyword>
<reference evidence="4" key="2">
    <citation type="submission" date="2019-10" db="EMBL/GenBank/DDBJ databases">
        <title>A de novo genome assembly of a pear dwarfing rootstock.</title>
        <authorList>
            <person name="Wang F."/>
            <person name="Wang J."/>
            <person name="Li S."/>
            <person name="Zhang Y."/>
            <person name="Fang M."/>
            <person name="Ma L."/>
            <person name="Zhao Y."/>
            <person name="Jiang S."/>
        </authorList>
    </citation>
    <scope>NUCLEOTIDE SEQUENCE [LARGE SCALE GENOMIC DNA]</scope>
</reference>
<protein>
    <recommendedName>
        <fullName evidence="1">HVA22-like protein</fullName>
    </recommendedName>
</protein>
<feature type="compositionally biased region" description="Basic and acidic residues" evidence="2">
    <location>
        <begin position="148"/>
        <end position="161"/>
    </location>
</feature>
<dbReference type="Pfam" id="PF03134">
    <property type="entry name" value="TB2_DP1_HVA22"/>
    <property type="match status" value="1"/>
</dbReference>
<dbReference type="InterPro" id="IPR004345">
    <property type="entry name" value="TB2_DP1_HVA22"/>
</dbReference>
<dbReference type="Proteomes" id="UP000327157">
    <property type="component" value="Chromosome 5"/>
</dbReference>
<organism evidence="3 4">
    <name type="scientific">Pyrus ussuriensis x Pyrus communis</name>
    <dbReference type="NCBI Taxonomy" id="2448454"/>
    <lineage>
        <taxon>Eukaryota</taxon>
        <taxon>Viridiplantae</taxon>
        <taxon>Streptophyta</taxon>
        <taxon>Embryophyta</taxon>
        <taxon>Tracheophyta</taxon>
        <taxon>Spermatophyta</taxon>
        <taxon>Magnoliopsida</taxon>
        <taxon>eudicotyledons</taxon>
        <taxon>Gunneridae</taxon>
        <taxon>Pentapetalae</taxon>
        <taxon>rosids</taxon>
        <taxon>fabids</taxon>
        <taxon>Rosales</taxon>
        <taxon>Rosaceae</taxon>
        <taxon>Amygdaloideae</taxon>
        <taxon>Maleae</taxon>
        <taxon>Pyrus</taxon>
    </lineage>
</organism>
<evidence type="ECO:0000256" key="2">
    <source>
        <dbReference type="SAM" id="MobiDB-lite"/>
    </source>
</evidence>
<name>A0A5N5I467_9ROSA</name>
<dbReference type="EMBL" id="SMOL01000004">
    <property type="protein sequence ID" value="KAB2635005.1"/>
    <property type="molecule type" value="Genomic_DNA"/>
</dbReference>
<accession>A0A5N5I467</accession>
<evidence type="ECO:0000313" key="4">
    <source>
        <dbReference type="Proteomes" id="UP000327157"/>
    </source>
</evidence>
<reference evidence="3 4" key="1">
    <citation type="submission" date="2019-09" db="EMBL/GenBank/DDBJ databases">
        <authorList>
            <person name="Ou C."/>
        </authorList>
    </citation>
    <scope>NUCLEOTIDE SEQUENCE [LARGE SCALE GENOMIC DNA]</scope>
    <source>
        <strain evidence="3">S2</strain>
        <tissue evidence="3">Leaf</tissue>
    </source>
</reference>
<dbReference type="GO" id="GO:0016020">
    <property type="term" value="C:membrane"/>
    <property type="evidence" value="ECO:0007669"/>
    <property type="project" value="UniProtKB-SubCell"/>
</dbReference>
<dbReference type="AlphaFoldDB" id="A0A5N5I467"/>
<comment type="subcellular location">
    <subcellularLocation>
        <location evidence="1">Membrane</location>
        <topology evidence="1">Multi-pass membrane protein</topology>
    </subcellularLocation>
</comment>
<comment type="similarity">
    <text evidence="1">Belongs to the DP1 family.</text>
</comment>
<sequence length="219" mass="25511">MVESFLPRVFVMVFGYAYPAYECYKTLENNKPDIEQLVFWCQYWILVAMLTVLERIGDALFAWLPIYCEAKLALLIYLWSSKVKGTSYLYNHFFRNFVSQHELEIDSKILEFRVKTGDIANYCCQKALIYGHKGVSEIFQYVSSHSESQPRRDQKQGECTERVIASGQSEAEATDQRTRESKFEDKPTESVTSSGNGMPIPHNSKRWLRKLMRRCVRGN</sequence>
<evidence type="ECO:0000313" key="3">
    <source>
        <dbReference type="EMBL" id="KAB2635005.1"/>
    </source>
</evidence>
<proteinExistence type="inferred from homology"/>
<dbReference type="PANTHER" id="PTHR12300:SF117">
    <property type="entry name" value="LP05237P-RELATED"/>
    <property type="match status" value="1"/>
</dbReference>
<feature type="region of interest" description="Disordered" evidence="2">
    <location>
        <begin position="146"/>
        <end position="204"/>
    </location>
</feature>
<comment type="caution">
    <text evidence="3">The sequence shown here is derived from an EMBL/GenBank/DDBJ whole genome shotgun (WGS) entry which is preliminary data.</text>
</comment>
<gene>
    <name evidence="3" type="ORF">D8674_025539</name>
</gene>
<reference evidence="3 4" key="3">
    <citation type="submission" date="2019-11" db="EMBL/GenBank/DDBJ databases">
        <title>A de novo genome assembly of a pear dwarfing rootstock.</title>
        <authorList>
            <person name="Wang F."/>
            <person name="Wang J."/>
            <person name="Li S."/>
            <person name="Zhang Y."/>
            <person name="Fang M."/>
            <person name="Ma L."/>
            <person name="Zhao Y."/>
            <person name="Jiang S."/>
        </authorList>
    </citation>
    <scope>NUCLEOTIDE SEQUENCE [LARGE SCALE GENOMIC DNA]</scope>
    <source>
        <strain evidence="3">S2</strain>
        <tissue evidence="3">Leaf</tissue>
    </source>
</reference>
<dbReference type="PANTHER" id="PTHR12300">
    <property type="entry name" value="HVA22-LIKE PROTEINS"/>
    <property type="match status" value="1"/>
</dbReference>